<dbReference type="AlphaFoldDB" id="A0A8H6Z3S6"/>
<dbReference type="EMBL" id="JACAZH010000004">
    <property type="protein sequence ID" value="KAF7370307.1"/>
    <property type="molecule type" value="Genomic_DNA"/>
</dbReference>
<organism evidence="1 2">
    <name type="scientific">Mycena sanguinolenta</name>
    <dbReference type="NCBI Taxonomy" id="230812"/>
    <lineage>
        <taxon>Eukaryota</taxon>
        <taxon>Fungi</taxon>
        <taxon>Dikarya</taxon>
        <taxon>Basidiomycota</taxon>
        <taxon>Agaricomycotina</taxon>
        <taxon>Agaricomycetes</taxon>
        <taxon>Agaricomycetidae</taxon>
        <taxon>Agaricales</taxon>
        <taxon>Marasmiineae</taxon>
        <taxon>Mycenaceae</taxon>
        <taxon>Mycena</taxon>
    </lineage>
</organism>
<gene>
    <name evidence="1" type="ORF">MSAN_00662000</name>
</gene>
<reference evidence="1" key="1">
    <citation type="submission" date="2020-05" db="EMBL/GenBank/DDBJ databases">
        <title>Mycena genomes resolve the evolution of fungal bioluminescence.</title>
        <authorList>
            <person name="Tsai I.J."/>
        </authorList>
    </citation>
    <scope>NUCLEOTIDE SEQUENCE</scope>
    <source>
        <strain evidence="1">160909Yilan</strain>
    </source>
</reference>
<name>A0A8H6Z3S6_9AGAR</name>
<accession>A0A8H6Z3S6</accession>
<dbReference type="Proteomes" id="UP000623467">
    <property type="component" value="Unassembled WGS sequence"/>
</dbReference>
<evidence type="ECO:0000313" key="2">
    <source>
        <dbReference type="Proteomes" id="UP000623467"/>
    </source>
</evidence>
<sequence length="275" mass="31358">MSNQLHEQRSPLVEDIFSGKEMFIPVFHVDHYHSAARALASLNFLRIVRERIEKQLPMDKLFLQDVLSQKTLTEEVLPICAEWPSILGLGAEDILEVMPISQPSSRPGSRSYDELSRRQLRAVVSMLQSISMHAAVVITCRHSQEIITCFKLAIDSNIPTGPGFRNVFIIFETRPTTDHPNYAGPEVRTSPDATAHRLHIILDLDDECDVFVNGLSLYWYSHSVVAQRRKGNNVEEWKVESNLVQHLLHATTNPPSSQEWTTRYYRGRSMAHSDL</sequence>
<comment type="caution">
    <text evidence="1">The sequence shown here is derived from an EMBL/GenBank/DDBJ whole genome shotgun (WGS) entry which is preliminary data.</text>
</comment>
<protein>
    <submittedName>
        <fullName evidence="1">Uncharacterized protein</fullName>
    </submittedName>
</protein>
<keyword evidence="2" id="KW-1185">Reference proteome</keyword>
<proteinExistence type="predicted"/>
<evidence type="ECO:0000313" key="1">
    <source>
        <dbReference type="EMBL" id="KAF7370307.1"/>
    </source>
</evidence>